<keyword evidence="8" id="KW-1185">Reference proteome</keyword>
<reference evidence="7" key="1">
    <citation type="submission" date="2020-06" db="EMBL/GenBank/DDBJ databases">
        <title>Genomes of multiple members of Pneumocystis genus reveal paths to human pathogen Pneumocystis jirovecii.</title>
        <authorList>
            <person name="Cisse O.H."/>
            <person name="Ma L."/>
            <person name="Dekker J."/>
            <person name="Khil P."/>
            <person name="Jo J."/>
            <person name="Brenchley J."/>
            <person name="Blair R."/>
            <person name="Pahar B."/>
            <person name="Chabe M."/>
            <person name="Van Rompay K.A."/>
            <person name="Keesler R."/>
            <person name="Sukura A."/>
            <person name="Hirsch V."/>
            <person name="Kutty G."/>
            <person name="Liu Y."/>
            <person name="Peng L."/>
            <person name="Chen J."/>
            <person name="Song J."/>
            <person name="Weissenbacher-Lang C."/>
            <person name="Xu J."/>
            <person name="Upham N.S."/>
            <person name="Stajich J.E."/>
            <person name="Cuomo C.A."/>
            <person name="Cushion M.T."/>
            <person name="Kovacs J.A."/>
        </authorList>
    </citation>
    <scope>NUCLEOTIDE SEQUENCE</scope>
    <source>
        <strain evidence="7">2A</strain>
    </source>
</reference>
<dbReference type="InterPro" id="IPR005225">
    <property type="entry name" value="Small_GTP-bd"/>
</dbReference>
<dbReference type="FunFam" id="3.40.50.300:FF:000514">
    <property type="entry name" value="Ribosome-releasing factor 2, mitochondrial"/>
    <property type="match status" value="1"/>
</dbReference>
<dbReference type="GO" id="GO:0005525">
    <property type="term" value="F:GTP binding"/>
    <property type="evidence" value="ECO:0007669"/>
    <property type="project" value="UniProtKB-KW"/>
</dbReference>
<dbReference type="Gene3D" id="3.30.70.870">
    <property type="entry name" value="Elongation Factor G (Translational Gtpase), domain 3"/>
    <property type="match status" value="1"/>
</dbReference>
<dbReference type="PROSITE" id="PS51722">
    <property type="entry name" value="G_TR_2"/>
    <property type="match status" value="1"/>
</dbReference>
<evidence type="ECO:0000259" key="6">
    <source>
        <dbReference type="PROSITE" id="PS51722"/>
    </source>
</evidence>
<keyword evidence="5" id="KW-0812">Transmembrane</keyword>
<keyword evidence="4" id="KW-0342">GTP-binding</keyword>
<dbReference type="Gene3D" id="3.40.50.300">
    <property type="entry name" value="P-loop containing nucleotide triphosphate hydrolases"/>
    <property type="match status" value="1"/>
</dbReference>
<dbReference type="GO" id="GO:0032543">
    <property type="term" value="P:mitochondrial translation"/>
    <property type="evidence" value="ECO:0007669"/>
    <property type="project" value="TreeGrafter"/>
</dbReference>
<dbReference type="AlphaFoldDB" id="A0A899GBC0"/>
<evidence type="ECO:0000256" key="2">
    <source>
        <dbReference type="ARBA" id="ARBA00022917"/>
    </source>
</evidence>
<dbReference type="InterPro" id="IPR000795">
    <property type="entry name" value="T_Tr_GTP-bd_dom"/>
</dbReference>
<protein>
    <recommendedName>
        <fullName evidence="6">Tr-type G domain-containing protein</fullName>
    </recommendedName>
</protein>
<keyword evidence="2" id="KW-0648">Protein biosynthesis</keyword>
<evidence type="ECO:0000256" key="3">
    <source>
        <dbReference type="ARBA" id="ARBA00023128"/>
    </source>
</evidence>
<dbReference type="InterPro" id="IPR031157">
    <property type="entry name" value="G_TR_CS"/>
</dbReference>
<evidence type="ECO:0000313" key="8">
    <source>
        <dbReference type="Proteomes" id="UP000663699"/>
    </source>
</evidence>
<dbReference type="PANTHER" id="PTHR43261">
    <property type="entry name" value="TRANSLATION ELONGATION FACTOR G-RELATED"/>
    <property type="match status" value="1"/>
</dbReference>
<dbReference type="NCBIfam" id="TIGR00231">
    <property type="entry name" value="small_GTP"/>
    <property type="match status" value="1"/>
</dbReference>
<keyword evidence="3" id="KW-0496">Mitochondrion</keyword>
<dbReference type="InterPro" id="IPR027417">
    <property type="entry name" value="P-loop_NTPase"/>
</dbReference>
<dbReference type="InterPro" id="IPR041095">
    <property type="entry name" value="EFG_II"/>
</dbReference>
<dbReference type="SUPFAM" id="SSF52540">
    <property type="entry name" value="P-loop containing nucleoside triphosphate hydrolases"/>
    <property type="match status" value="1"/>
</dbReference>
<dbReference type="EMBL" id="CP054539">
    <property type="protein sequence ID" value="QSL65877.1"/>
    <property type="molecule type" value="Genomic_DNA"/>
</dbReference>
<sequence length="715" mass="79871">MINILSSLRFLAYKGPCRPSLGTDLRKRGRKYSTIPKIRNIGILAHVDAGKTTTVERMLFYSGCTHRLGEVDKGSAVMDYLPMERERGITIKSAAIWFMWNGHRVNFVDTPGHADFVFEAERALSIMNGAVVLLDATSGIEAQTVHVWKRATRWKLPRIVFINKMDQPDVDPAKIFTQFQRQFGVRLVPMQVPIFNGDSGTQTRFCGLIDIISMEAFLWHPNRDGTVFTRQPLDAITNKTQLKQAMDARIHLVETLTEVDETLIDSFLNSGSNLLHIDSNVLSQAVRRATLSNFLIPVFYGSSLKNIERLGETLSFIKDVSKNLDQTENRSKDTPTEYKNISLTPSPLVNSLKKKDISICLCCRCLQKGQWLRLVRGGRVRVEKLRECIGGVGTLGSDPTLPRSFSRIEANNIVMIEFVLAIYLWIHTIFDELPTPVVSVALEPIGAEAIRSLPQVLSWLLDEDPSLRVDDNEGQILLSGIGELHIAAACSPQLQRREKILNEAMTQQTYRVTIDKQIPIDVVVSLKPIDNPEKLNGIENEIIINESVMSECKYLGIEKVQHACTAGALAGLQSGPIKQLPISGAKVTVESVNTYGIVITPSILGAAVRFTVLHLISNVPDHFVSIVEPIMHVIITLTHDKHLGNVVKDLTGYIYNSDQSSVLRGLTSGTGSFIMSLWTSLLVLSQTQIQSIYLFIVYCLLFIWSIWSVQLILRQ</sequence>
<dbReference type="Proteomes" id="UP000663699">
    <property type="component" value="Chromosome 8"/>
</dbReference>
<dbReference type="PANTHER" id="PTHR43261:SF1">
    <property type="entry name" value="RIBOSOME-RELEASING FACTOR 2, MITOCHONDRIAL"/>
    <property type="match status" value="1"/>
</dbReference>
<keyword evidence="5" id="KW-0472">Membrane</keyword>
<dbReference type="GO" id="GO:0003924">
    <property type="term" value="F:GTPase activity"/>
    <property type="evidence" value="ECO:0007669"/>
    <property type="project" value="InterPro"/>
</dbReference>
<dbReference type="Pfam" id="PF00009">
    <property type="entry name" value="GTP_EFTU"/>
    <property type="match status" value="1"/>
</dbReference>
<dbReference type="InterPro" id="IPR035647">
    <property type="entry name" value="EFG_III/V"/>
</dbReference>
<dbReference type="SUPFAM" id="SSF54980">
    <property type="entry name" value="EF-G C-terminal domain-like"/>
    <property type="match status" value="1"/>
</dbReference>
<dbReference type="GO" id="GO:0032790">
    <property type="term" value="P:ribosome disassembly"/>
    <property type="evidence" value="ECO:0007669"/>
    <property type="project" value="TreeGrafter"/>
</dbReference>
<accession>A0A899GBC0</accession>
<evidence type="ECO:0000256" key="1">
    <source>
        <dbReference type="ARBA" id="ARBA00022741"/>
    </source>
</evidence>
<feature type="transmembrane region" description="Helical" evidence="5">
    <location>
        <begin position="692"/>
        <end position="713"/>
    </location>
</feature>
<keyword evidence="1" id="KW-0547">Nucleotide-binding</keyword>
<dbReference type="PROSITE" id="PS00301">
    <property type="entry name" value="G_TR_1"/>
    <property type="match status" value="1"/>
</dbReference>
<dbReference type="GO" id="GO:0005759">
    <property type="term" value="C:mitochondrial matrix"/>
    <property type="evidence" value="ECO:0007669"/>
    <property type="project" value="UniProtKB-ARBA"/>
</dbReference>
<keyword evidence="5" id="KW-1133">Transmembrane helix</keyword>
<feature type="domain" description="Tr-type G" evidence="6">
    <location>
        <begin position="36"/>
        <end position="330"/>
    </location>
</feature>
<dbReference type="Pfam" id="PF14492">
    <property type="entry name" value="EFG_III"/>
    <property type="match status" value="1"/>
</dbReference>
<name>A0A899GBC0_9ASCO</name>
<dbReference type="OrthoDB" id="198619at2759"/>
<organism evidence="7 8">
    <name type="scientific">Pneumocystis wakefieldiae</name>
    <dbReference type="NCBI Taxonomy" id="38082"/>
    <lineage>
        <taxon>Eukaryota</taxon>
        <taxon>Fungi</taxon>
        <taxon>Dikarya</taxon>
        <taxon>Ascomycota</taxon>
        <taxon>Taphrinomycotina</taxon>
        <taxon>Pneumocystomycetes</taxon>
        <taxon>Pneumocystaceae</taxon>
        <taxon>Pneumocystis</taxon>
    </lineage>
</organism>
<proteinExistence type="predicted"/>
<evidence type="ECO:0000313" key="7">
    <source>
        <dbReference type="EMBL" id="QSL65877.1"/>
    </source>
</evidence>
<evidence type="ECO:0000256" key="5">
    <source>
        <dbReference type="SAM" id="Phobius"/>
    </source>
</evidence>
<dbReference type="PRINTS" id="PR00315">
    <property type="entry name" value="ELONGATNFCT"/>
</dbReference>
<gene>
    <name evidence="7" type="ORF">MERGE_000157</name>
</gene>
<evidence type="ECO:0000256" key="4">
    <source>
        <dbReference type="ARBA" id="ARBA00023134"/>
    </source>
</evidence>